<dbReference type="GO" id="GO:0005886">
    <property type="term" value="C:plasma membrane"/>
    <property type="evidence" value="ECO:0007669"/>
    <property type="project" value="TreeGrafter"/>
</dbReference>
<dbReference type="InterPro" id="IPR005616">
    <property type="entry name" value="CcmH/CycL/Ccl2/NrfF_N"/>
</dbReference>
<evidence type="ECO:0000256" key="8">
    <source>
        <dbReference type="ARBA" id="ARBA00060491"/>
    </source>
</evidence>
<protein>
    <recommendedName>
        <fullName evidence="9">Cytochrome c-type biogenesis protein</fullName>
    </recommendedName>
</protein>
<evidence type="ECO:0000256" key="2">
    <source>
        <dbReference type="ARBA" id="ARBA00022617"/>
    </source>
</evidence>
<evidence type="ECO:0000259" key="10">
    <source>
        <dbReference type="Pfam" id="PF03918"/>
    </source>
</evidence>
<keyword evidence="12" id="KW-1185">Reference proteome</keyword>
<dbReference type="RefSeq" id="WP_151091420.1">
    <property type="nucleotide sequence ID" value="NZ_JBLZNM010000010.1"/>
</dbReference>
<dbReference type="GO" id="GO:0017004">
    <property type="term" value="P:cytochrome complex assembly"/>
    <property type="evidence" value="ECO:0007669"/>
    <property type="project" value="UniProtKB-KW"/>
</dbReference>
<evidence type="ECO:0000256" key="4">
    <source>
        <dbReference type="ARBA" id="ARBA00022729"/>
    </source>
</evidence>
<keyword evidence="9" id="KW-0472">Membrane</keyword>
<keyword evidence="9" id="KW-0812">Transmembrane</keyword>
<keyword evidence="3 9" id="KW-0479">Metal-binding</keyword>
<evidence type="ECO:0000256" key="9">
    <source>
        <dbReference type="RuleBase" id="RU364112"/>
    </source>
</evidence>
<dbReference type="FunFam" id="1.10.8.640:FF:000001">
    <property type="entry name" value="Cytochrome c-type biogenesis protein"/>
    <property type="match status" value="1"/>
</dbReference>
<evidence type="ECO:0000256" key="3">
    <source>
        <dbReference type="ARBA" id="ARBA00022723"/>
    </source>
</evidence>
<comment type="similarity">
    <text evidence="1 9">Belongs to the CcmH/CycL/Ccl2/NrfF family.</text>
</comment>
<reference evidence="11 12" key="1">
    <citation type="submission" date="2019-09" db="EMBL/GenBank/DDBJ databases">
        <title>Biological control of the noxious weed angled onion (Allium triquetrum) thwarted by endophytic bacteria in Victoria, Australia.</title>
        <authorList>
            <person name="Tehranchian P."/>
            <person name="Adair R.J."/>
            <person name="Van T.H."/>
            <person name="Morrison P.D."/>
            <person name="Williams H."/>
            <person name="Lawrie A.C."/>
        </authorList>
    </citation>
    <scope>NUCLEOTIDE SEQUENCE [LARGE SCALE GENOMIC DNA]</scope>
    <source>
        <strain evidence="11 12">RPTAtOch1</strain>
    </source>
</reference>
<dbReference type="AlphaFoldDB" id="A0A5N1K8S7"/>
<dbReference type="PANTHER" id="PTHR47870:SF1">
    <property type="entry name" value="CYTOCHROME C-TYPE BIOGENESIS PROTEIN CCMH"/>
    <property type="match status" value="1"/>
</dbReference>
<evidence type="ECO:0000256" key="6">
    <source>
        <dbReference type="ARBA" id="ARBA00023004"/>
    </source>
</evidence>
<name>A0A5N1K8S7_9HYPH</name>
<feature type="chain" id="PRO_5024489380" description="Cytochrome c-type biogenesis protein" evidence="9">
    <location>
        <begin position="23"/>
        <end position="158"/>
    </location>
</feature>
<proteinExistence type="inferred from homology"/>
<dbReference type="Proteomes" id="UP000327108">
    <property type="component" value="Unassembled WGS sequence"/>
</dbReference>
<keyword evidence="9" id="KW-1133">Transmembrane helix</keyword>
<dbReference type="Pfam" id="PF03918">
    <property type="entry name" value="CcmH"/>
    <property type="match status" value="1"/>
</dbReference>
<evidence type="ECO:0000313" key="12">
    <source>
        <dbReference type="Proteomes" id="UP000327108"/>
    </source>
</evidence>
<keyword evidence="2 9" id="KW-0349">Heme</keyword>
<comment type="subcellular location">
    <subcellularLocation>
        <location evidence="8">Membrane</location>
        <topology evidence="8">Single-pass membrane protein</topology>
        <orientation evidence="8">Periplasmic side</orientation>
    </subcellularLocation>
</comment>
<keyword evidence="5" id="KW-0201">Cytochrome c-type biogenesis</keyword>
<evidence type="ECO:0000256" key="1">
    <source>
        <dbReference type="ARBA" id="ARBA00010342"/>
    </source>
</evidence>
<comment type="function">
    <text evidence="7">Required for the biogenesis of c-type cytochromes. Possible subunit of a heme lyase.</text>
</comment>
<dbReference type="CDD" id="cd16378">
    <property type="entry name" value="CcmH_N"/>
    <property type="match status" value="1"/>
</dbReference>
<dbReference type="PANTHER" id="PTHR47870">
    <property type="entry name" value="CYTOCHROME C-TYPE BIOGENESIS PROTEIN CCMH"/>
    <property type="match status" value="1"/>
</dbReference>
<evidence type="ECO:0000256" key="5">
    <source>
        <dbReference type="ARBA" id="ARBA00022748"/>
    </source>
</evidence>
<organism evidence="11 12">
    <name type="scientific">Ochrobactrum quorumnocens</name>
    <dbReference type="NCBI Taxonomy" id="271865"/>
    <lineage>
        <taxon>Bacteria</taxon>
        <taxon>Pseudomonadati</taxon>
        <taxon>Pseudomonadota</taxon>
        <taxon>Alphaproteobacteria</taxon>
        <taxon>Hyphomicrobiales</taxon>
        <taxon>Brucellaceae</taxon>
        <taxon>Brucella/Ochrobactrum group</taxon>
        <taxon>Ochrobactrum</taxon>
    </lineage>
</organism>
<keyword evidence="6 9" id="KW-0408">Iron</keyword>
<feature type="transmembrane region" description="Helical" evidence="9">
    <location>
        <begin position="109"/>
        <end position="130"/>
    </location>
</feature>
<dbReference type="GO" id="GO:0046872">
    <property type="term" value="F:metal ion binding"/>
    <property type="evidence" value="ECO:0007669"/>
    <property type="project" value="UniProtKB-KW"/>
</dbReference>
<dbReference type="InterPro" id="IPR038297">
    <property type="entry name" value="CcmH/CycL/NrfF/Ccl2_sf"/>
</dbReference>
<feature type="domain" description="CcmH/CycL/Ccl2/NrfF N-terminal" evidence="10">
    <location>
        <begin position="16"/>
        <end position="155"/>
    </location>
</feature>
<accession>A0A5N1K8S7</accession>
<dbReference type="Gene3D" id="1.10.8.640">
    <property type="entry name" value="Cytochrome C biogenesis protein"/>
    <property type="match status" value="1"/>
</dbReference>
<evidence type="ECO:0000256" key="7">
    <source>
        <dbReference type="ARBA" id="ARBA00037230"/>
    </source>
</evidence>
<evidence type="ECO:0000313" key="11">
    <source>
        <dbReference type="EMBL" id="KAA9370624.1"/>
    </source>
</evidence>
<feature type="signal peptide" evidence="9">
    <location>
        <begin position="1"/>
        <end position="22"/>
    </location>
</feature>
<comment type="caution">
    <text evidence="11">The sequence shown here is derived from an EMBL/GenBank/DDBJ whole genome shotgun (WGS) entry which is preliminary data.</text>
</comment>
<dbReference type="InterPro" id="IPR051263">
    <property type="entry name" value="C-type_cytochrome_biogenesis"/>
</dbReference>
<dbReference type="EMBL" id="VYXQ01000002">
    <property type="protein sequence ID" value="KAA9370624.1"/>
    <property type="molecule type" value="Genomic_DNA"/>
</dbReference>
<sequence length="158" mass="17667">MRICKRLSLVLLGLSLVFSGSAALAVNPDEVLGDPQLEKRAREISAELRCMVCQNESIDDSNAELARDLRVLVRERLTSGDSDKQVMDFVVDRYGEFVLLKPRLNAQTALLWGFPVLILLIGGIALTIAFRRRNTTTEVQKPLSAREKAELSRLLDDK</sequence>
<gene>
    <name evidence="11" type="ORF">F3W84_03040</name>
</gene>
<keyword evidence="4 9" id="KW-0732">Signal</keyword>